<keyword evidence="2" id="KW-1185">Reference proteome</keyword>
<dbReference type="Proteomes" id="UP000314294">
    <property type="component" value="Unassembled WGS sequence"/>
</dbReference>
<reference evidence="1 2" key="1">
    <citation type="submission" date="2019-03" db="EMBL/GenBank/DDBJ databases">
        <title>First draft genome of Liparis tanakae, snailfish: a comprehensive survey of snailfish specific genes.</title>
        <authorList>
            <person name="Kim W."/>
            <person name="Song I."/>
            <person name="Jeong J.-H."/>
            <person name="Kim D."/>
            <person name="Kim S."/>
            <person name="Ryu S."/>
            <person name="Song J.Y."/>
            <person name="Lee S.K."/>
        </authorList>
    </citation>
    <scope>NUCLEOTIDE SEQUENCE [LARGE SCALE GENOMIC DNA]</scope>
    <source>
        <tissue evidence="1">Muscle</tissue>
    </source>
</reference>
<gene>
    <name evidence="1" type="ORF">EYF80_046310</name>
</gene>
<sequence>MSGSKTPNYEFNNHSGELRPFKRPEKLFKATPVFRRIDADGAPHLRKTMAAPPDVTTHSVLLKASL</sequence>
<accession>A0A4Z2FQS1</accession>
<comment type="caution">
    <text evidence="1">The sequence shown here is derived from an EMBL/GenBank/DDBJ whole genome shotgun (WGS) entry which is preliminary data.</text>
</comment>
<proteinExistence type="predicted"/>
<dbReference type="EMBL" id="SRLO01000962">
    <property type="protein sequence ID" value="TNN43488.1"/>
    <property type="molecule type" value="Genomic_DNA"/>
</dbReference>
<evidence type="ECO:0000313" key="2">
    <source>
        <dbReference type="Proteomes" id="UP000314294"/>
    </source>
</evidence>
<evidence type="ECO:0000313" key="1">
    <source>
        <dbReference type="EMBL" id="TNN43488.1"/>
    </source>
</evidence>
<organism evidence="1 2">
    <name type="scientific">Liparis tanakae</name>
    <name type="common">Tanaka's snailfish</name>
    <dbReference type="NCBI Taxonomy" id="230148"/>
    <lineage>
        <taxon>Eukaryota</taxon>
        <taxon>Metazoa</taxon>
        <taxon>Chordata</taxon>
        <taxon>Craniata</taxon>
        <taxon>Vertebrata</taxon>
        <taxon>Euteleostomi</taxon>
        <taxon>Actinopterygii</taxon>
        <taxon>Neopterygii</taxon>
        <taxon>Teleostei</taxon>
        <taxon>Neoteleostei</taxon>
        <taxon>Acanthomorphata</taxon>
        <taxon>Eupercaria</taxon>
        <taxon>Perciformes</taxon>
        <taxon>Cottioidei</taxon>
        <taxon>Cottales</taxon>
        <taxon>Liparidae</taxon>
        <taxon>Liparis</taxon>
    </lineage>
</organism>
<dbReference type="AlphaFoldDB" id="A0A4Z2FQS1"/>
<protein>
    <submittedName>
        <fullName evidence="1">Uncharacterized protein</fullName>
    </submittedName>
</protein>
<name>A0A4Z2FQS1_9TELE</name>